<dbReference type="RefSeq" id="XP_035431761.1">
    <property type="nucleotide sequence ID" value="XM_035575868.2"/>
</dbReference>
<evidence type="ECO:0000256" key="6">
    <source>
        <dbReference type="ARBA" id="ARBA00023157"/>
    </source>
</evidence>
<dbReference type="AlphaFoldDB" id="A0A9R0EGF2"/>
<evidence type="ECO:0000256" key="4">
    <source>
        <dbReference type="ARBA" id="ARBA00022729"/>
    </source>
</evidence>
<protein>
    <submittedName>
        <fullName evidence="10">Thrombin inhibitor hemalin-like isoform X1</fullName>
    </submittedName>
</protein>
<feature type="signal peptide" evidence="7">
    <location>
        <begin position="1"/>
        <end position="24"/>
    </location>
</feature>
<gene>
    <name evidence="10" type="primary">LOC118263713</name>
</gene>
<evidence type="ECO:0000256" key="5">
    <source>
        <dbReference type="ARBA" id="ARBA00022900"/>
    </source>
</evidence>
<sequence>MFLKSIFIYIRILFICFDLPILRAQLEGSHELYKVDWHIRCKLQPNGFDCTKNESMSYRFYYDLKMNACKTFLYGHCELQFNAFQSLRDCTDTCDVIGHQFLGEDEQAKISDDTICRLQYDFGSCNNYYPMWYFDVTERTCKSFSYSGCGGNNNRFATTGMCNTRCQTAVGDYKRTKTDKKKRF</sequence>
<name>A0A9R0EGF2_SPOFR</name>
<dbReference type="InterPro" id="IPR020901">
    <property type="entry name" value="Prtase_inh_Kunz-CS"/>
</dbReference>
<dbReference type="InterPro" id="IPR002223">
    <property type="entry name" value="Kunitz_BPTI"/>
</dbReference>
<proteinExistence type="predicted"/>
<dbReference type="Gene3D" id="4.10.410.10">
    <property type="entry name" value="Pancreatic trypsin inhibitor Kunitz domain"/>
    <property type="match status" value="2"/>
</dbReference>
<keyword evidence="3" id="KW-0646">Protease inhibitor</keyword>
<evidence type="ECO:0000259" key="8">
    <source>
        <dbReference type="PROSITE" id="PS50279"/>
    </source>
</evidence>
<dbReference type="SMART" id="SM00131">
    <property type="entry name" value="KU"/>
    <property type="match status" value="2"/>
</dbReference>
<feature type="domain" description="BPTI/Kunitz inhibitor" evidence="8">
    <location>
        <begin position="116"/>
        <end position="166"/>
    </location>
</feature>
<dbReference type="GO" id="GO:0004867">
    <property type="term" value="F:serine-type endopeptidase inhibitor activity"/>
    <property type="evidence" value="ECO:0007669"/>
    <property type="project" value="UniProtKB-KW"/>
</dbReference>
<evidence type="ECO:0000313" key="10">
    <source>
        <dbReference type="RefSeq" id="XP_035431761.1"/>
    </source>
</evidence>
<dbReference type="SUPFAM" id="SSF57362">
    <property type="entry name" value="BPTI-like"/>
    <property type="match status" value="2"/>
</dbReference>
<dbReference type="GO" id="GO:0050431">
    <property type="term" value="F:transforming growth factor beta binding"/>
    <property type="evidence" value="ECO:0007669"/>
    <property type="project" value="TreeGrafter"/>
</dbReference>
<dbReference type="PANTHER" id="PTHR45938:SF7">
    <property type="entry name" value="WAP, KAZAL, IMMUNOGLOBULIN, KUNITZ AND NTR DOMAIN-CONTAINING PROTEIN 2"/>
    <property type="match status" value="1"/>
</dbReference>
<dbReference type="GeneID" id="118263713"/>
<evidence type="ECO:0000256" key="2">
    <source>
        <dbReference type="ARBA" id="ARBA00022525"/>
    </source>
</evidence>
<dbReference type="PROSITE" id="PS00280">
    <property type="entry name" value="BPTI_KUNITZ_1"/>
    <property type="match status" value="1"/>
</dbReference>
<evidence type="ECO:0000256" key="1">
    <source>
        <dbReference type="ARBA" id="ARBA00004613"/>
    </source>
</evidence>
<feature type="domain" description="BPTI/Kunitz inhibitor" evidence="8">
    <location>
        <begin position="41"/>
        <end position="94"/>
    </location>
</feature>
<organism evidence="9 10">
    <name type="scientific">Spodoptera frugiperda</name>
    <name type="common">Fall armyworm</name>
    <dbReference type="NCBI Taxonomy" id="7108"/>
    <lineage>
        <taxon>Eukaryota</taxon>
        <taxon>Metazoa</taxon>
        <taxon>Ecdysozoa</taxon>
        <taxon>Arthropoda</taxon>
        <taxon>Hexapoda</taxon>
        <taxon>Insecta</taxon>
        <taxon>Pterygota</taxon>
        <taxon>Neoptera</taxon>
        <taxon>Endopterygota</taxon>
        <taxon>Lepidoptera</taxon>
        <taxon>Glossata</taxon>
        <taxon>Ditrysia</taxon>
        <taxon>Noctuoidea</taxon>
        <taxon>Noctuidae</taxon>
        <taxon>Amphipyrinae</taxon>
        <taxon>Spodoptera</taxon>
    </lineage>
</organism>
<evidence type="ECO:0000313" key="9">
    <source>
        <dbReference type="Proteomes" id="UP000829999"/>
    </source>
</evidence>
<dbReference type="Pfam" id="PF00014">
    <property type="entry name" value="Kunitz_BPTI"/>
    <property type="match status" value="2"/>
</dbReference>
<dbReference type="FunFam" id="4.10.410.10:FF:000020">
    <property type="entry name" value="Collagen, type VI, alpha 3"/>
    <property type="match status" value="1"/>
</dbReference>
<dbReference type="PROSITE" id="PS50279">
    <property type="entry name" value="BPTI_KUNITZ_2"/>
    <property type="match status" value="2"/>
</dbReference>
<keyword evidence="4 7" id="KW-0732">Signal</keyword>
<feature type="chain" id="PRO_5040271933" evidence="7">
    <location>
        <begin position="25"/>
        <end position="184"/>
    </location>
</feature>
<keyword evidence="5" id="KW-0722">Serine protease inhibitor</keyword>
<keyword evidence="6" id="KW-1015">Disulfide bond</keyword>
<accession>A0A9R0EGF2</accession>
<comment type="subcellular location">
    <subcellularLocation>
        <location evidence="1">Secreted</location>
    </subcellularLocation>
</comment>
<dbReference type="GO" id="GO:0005615">
    <property type="term" value="C:extracellular space"/>
    <property type="evidence" value="ECO:0007669"/>
    <property type="project" value="TreeGrafter"/>
</dbReference>
<dbReference type="InterPro" id="IPR036880">
    <property type="entry name" value="Kunitz_BPTI_sf"/>
</dbReference>
<reference evidence="10" key="1">
    <citation type="submission" date="2025-08" db="UniProtKB">
        <authorList>
            <consortium name="RefSeq"/>
        </authorList>
    </citation>
    <scope>IDENTIFICATION</scope>
    <source>
        <tissue evidence="10">Whole larval tissue</tissue>
    </source>
</reference>
<dbReference type="CDD" id="cd00109">
    <property type="entry name" value="Kunitz-type"/>
    <property type="match status" value="2"/>
</dbReference>
<evidence type="ECO:0000256" key="7">
    <source>
        <dbReference type="SAM" id="SignalP"/>
    </source>
</evidence>
<dbReference type="Proteomes" id="UP000829999">
    <property type="component" value="Chromosome 25"/>
</dbReference>
<evidence type="ECO:0000256" key="3">
    <source>
        <dbReference type="ARBA" id="ARBA00022690"/>
    </source>
</evidence>
<keyword evidence="2" id="KW-0964">Secreted</keyword>
<dbReference type="PANTHER" id="PTHR45938">
    <property type="entry name" value="ACP24A4-RELATED"/>
    <property type="match status" value="1"/>
</dbReference>
<keyword evidence="9" id="KW-1185">Reference proteome</keyword>
<dbReference type="PRINTS" id="PR00759">
    <property type="entry name" value="BASICPTASE"/>
</dbReference>
<dbReference type="GO" id="GO:0048019">
    <property type="term" value="F:receptor antagonist activity"/>
    <property type="evidence" value="ECO:0007669"/>
    <property type="project" value="TreeGrafter"/>
</dbReference>